<dbReference type="Pfam" id="PF04430">
    <property type="entry name" value="DUF498"/>
    <property type="match status" value="1"/>
</dbReference>
<dbReference type="SUPFAM" id="SSF64076">
    <property type="entry name" value="MTH938-like"/>
    <property type="match status" value="1"/>
</dbReference>
<organism evidence="6 7">
    <name type="scientific">Lymnaea stagnalis</name>
    <name type="common">Great pond snail</name>
    <name type="synonym">Helix stagnalis</name>
    <dbReference type="NCBI Taxonomy" id="6523"/>
    <lineage>
        <taxon>Eukaryota</taxon>
        <taxon>Metazoa</taxon>
        <taxon>Spiralia</taxon>
        <taxon>Lophotrochozoa</taxon>
        <taxon>Mollusca</taxon>
        <taxon>Gastropoda</taxon>
        <taxon>Heterobranchia</taxon>
        <taxon>Euthyneura</taxon>
        <taxon>Panpulmonata</taxon>
        <taxon>Hygrophila</taxon>
        <taxon>Lymnaeoidea</taxon>
        <taxon>Lymnaeidae</taxon>
        <taxon>Lymnaea</taxon>
    </lineage>
</organism>
<dbReference type="GO" id="GO:0005743">
    <property type="term" value="C:mitochondrial inner membrane"/>
    <property type="evidence" value="ECO:0007669"/>
    <property type="project" value="TreeGrafter"/>
</dbReference>
<proteinExistence type="inferred from homology"/>
<evidence type="ECO:0000313" key="6">
    <source>
        <dbReference type="EMBL" id="CAL1545159.1"/>
    </source>
</evidence>
<dbReference type="CDD" id="cd05125">
    <property type="entry name" value="Mth938_2P1-like"/>
    <property type="match status" value="1"/>
</dbReference>
<reference evidence="6 7" key="1">
    <citation type="submission" date="2024-04" db="EMBL/GenBank/DDBJ databases">
        <authorList>
            <consortium name="Genoscope - CEA"/>
            <person name="William W."/>
        </authorList>
    </citation>
    <scope>NUCLEOTIDE SEQUENCE [LARGE SCALE GENOMIC DNA]</scope>
</reference>
<keyword evidence="3" id="KW-0496">Mitochondrion</keyword>
<dbReference type="InterPro" id="IPR007523">
    <property type="entry name" value="NDUFAF3/AAMDC"/>
</dbReference>
<feature type="region of interest" description="Disordered" evidence="5">
    <location>
        <begin position="206"/>
        <end position="233"/>
    </location>
</feature>
<comment type="similarity">
    <text evidence="4">Belongs to the NDUFAF3 family.</text>
</comment>
<comment type="caution">
    <text evidence="6">The sequence shown here is derived from an EMBL/GenBank/DDBJ whole genome shotgun (WGS) entry which is preliminary data.</text>
</comment>
<gene>
    <name evidence="6" type="ORF">GSLYS_00018642001</name>
</gene>
<dbReference type="AlphaFoldDB" id="A0AAV2IHB5"/>
<dbReference type="InterPro" id="IPR036748">
    <property type="entry name" value="MTH938-like_sf"/>
</dbReference>
<dbReference type="EMBL" id="CAXITT010000681">
    <property type="protein sequence ID" value="CAL1545159.1"/>
    <property type="molecule type" value="Genomic_DNA"/>
</dbReference>
<sequence>MFVSFQRMRFVSLTNIRKFTCTSISNHNFDGESYSKSNVSMISLEDETHNYIAAYSSTGFRLASGFNILGPCALFPRAVLHWNVASADKITPESLSLFTILEPKLDILLIGKGDWGAKVDSKIIQFLRSHKINVEILPTEQACSTFNFLNSERRVVAAALIPPHYMTAPQDTPNTEIMLELEELEGEIERIMESFNKHGILETAKRIKEQNSQADGEAAAKKGKTENDAKHSD</sequence>
<dbReference type="Proteomes" id="UP001497497">
    <property type="component" value="Unassembled WGS sequence"/>
</dbReference>
<evidence type="ECO:0000256" key="5">
    <source>
        <dbReference type="SAM" id="MobiDB-lite"/>
    </source>
</evidence>
<protein>
    <recommendedName>
        <fullName evidence="2">NADH dehydrogenase [ubiquinone] 1 alpha subcomplex assembly factor 3</fullName>
    </recommendedName>
</protein>
<evidence type="ECO:0000256" key="4">
    <source>
        <dbReference type="ARBA" id="ARBA00049984"/>
    </source>
</evidence>
<evidence type="ECO:0000256" key="3">
    <source>
        <dbReference type="ARBA" id="ARBA00023128"/>
    </source>
</evidence>
<dbReference type="Gene3D" id="3.40.1230.10">
    <property type="entry name" value="MTH938-like"/>
    <property type="match status" value="1"/>
</dbReference>
<dbReference type="GO" id="GO:0032981">
    <property type="term" value="P:mitochondrial respiratory chain complex I assembly"/>
    <property type="evidence" value="ECO:0007669"/>
    <property type="project" value="InterPro"/>
</dbReference>
<evidence type="ECO:0000256" key="1">
    <source>
        <dbReference type="ARBA" id="ARBA00004173"/>
    </source>
</evidence>
<name>A0AAV2IHB5_LYMST</name>
<comment type="subcellular location">
    <subcellularLocation>
        <location evidence="1">Mitochondrion</location>
    </subcellularLocation>
</comment>
<evidence type="ECO:0000313" key="7">
    <source>
        <dbReference type="Proteomes" id="UP001497497"/>
    </source>
</evidence>
<dbReference type="PANTHER" id="PTHR21192">
    <property type="entry name" value="NUCLEAR PROTEIN E3-3"/>
    <property type="match status" value="1"/>
</dbReference>
<dbReference type="InterPro" id="IPR034095">
    <property type="entry name" value="NDUF3"/>
</dbReference>
<dbReference type="PANTHER" id="PTHR21192:SF2">
    <property type="entry name" value="NADH DEHYDROGENASE [UBIQUINONE] 1 ALPHA SUBCOMPLEX ASSEMBLY FACTOR 3"/>
    <property type="match status" value="1"/>
</dbReference>
<accession>A0AAV2IHB5</accession>
<keyword evidence="7" id="KW-1185">Reference proteome</keyword>
<evidence type="ECO:0000256" key="2">
    <source>
        <dbReference type="ARBA" id="ARBA00021776"/>
    </source>
</evidence>
<feature type="compositionally biased region" description="Basic and acidic residues" evidence="5">
    <location>
        <begin position="218"/>
        <end position="233"/>
    </location>
</feature>